<dbReference type="Proteomes" id="UP001143856">
    <property type="component" value="Unassembled WGS sequence"/>
</dbReference>
<evidence type="ECO:0000313" key="2">
    <source>
        <dbReference type="Proteomes" id="UP001143856"/>
    </source>
</evidence>
<organism evidence="1 2">
    <name type="scientific">Xylaria curta</name>
    <dbReference type="NCBI Taxonomy" id="42375"/>
    <lineage>
        <taxon>Eukaryota</taxon>
        <taxon>Fungi</taxon>
        <taxon>Dikarya</taxon>
        <taxon>Ascomycota</taxon>
        <taxon>Pezizomycotina</taxon>
        <taxon>Sordariomycetes</taxon>
        <taxon>Xylariomycetidae</taxon>
        <taxon>Xylariales</taxon>
        <taxon>Xylariaceae</taxon>
        <taxon>Xylaria</taxon>
    </lineage>
</organism>
<gene>
    <name evidence="1" type="ORF">NUW58_g9734</name>
</gene>
<accession>A0ACC1MVC1</accession>
<evidence type="ECO:0000313" key="1">
    <source>
        <dbReference type="EMBL" id="KAJ2970311.1"/>
    </source>
</evidence>
<comment type="caution">
    <text evidence="1">The sequence shown here is derived from an EMBL/GenBank/DDBJ whole genome shotgun (WGS) entry which is preliminary data.</text>
</comment>
<name>A0ACC1MVC1_9PEZI</name>
<protein>
    <submittedName>
        <fullName evidence="1">Uncharacterized protein</fullName>
    </submittedName>
</protein>
<reference evidence="1" key="1">
    <citation type="submission" date="2022-10" db="EMBL/GenBank/DDBJ databases">
        <title>Genome Sequence of Xylaria curta.</title>
        <authorList>
            <person name="Buettner E."/>
        </authorList>
    </citation>
    <scope>NUCLEOTIDE SEQUENCE</scope>
    <source>
        <strain evidence="1">Babe10</strain>
    </source>
</reference>
<proteinExistence type="predicted"/>
<keyword evidence="2" id="KW-1185">Reference proteome</keyword>
<dbReference type="EMBL" id="JAPDGR010003705">
    <property type="protein sequence ID" value="KAJ2970311.1"/>
    <property type="molecule type" value="Genomic_DNA"/>
</dbReference>
<sequence length="370" mass="40835">MARSDRFPLVSYQPLRLLFQLSYVATIIFRLPYYSLRALVPSLRPHPTWSAKQTFMTRLFYAILDLASRVGITETLTLEQGKEGRRFQIVKPSTLDIYKGPLVKVTKPATIGGTWHPDVPGADITSKTVFLYFHGGAFIQGDGRDALCRPLAKRLLEKGGAGAVFSVQYRLSGYGGLNPFPAALQDALSTYVYLLNELHIPASQIVIAGDSAGGNLTMSLLLYLRNFGTETGIPSPKCAVLLSPWVAPFQIAAKNNPHHQTDFIPAAYPQWGANSYAGSWPRPESDPYITLLGNPFRTPVPIFASAGTEEFLYEPIVMWADEMRGIDGNVVELYHEEGAVHDTFLTAELLGFEKSVAKVAVEIGRFVSRH</sequence>